<accession>A0A090N349</accession>
<keyword evidence="6" id="KW-1185">Reference proteome</keyword>
<feature type="region of interest" description="Disordered" evidence="4">
    <location>
        <begin position="125"/>
        <end position="152"/>
    </location>
</feature>
<dbReference type="PANTHER" id="PTHR24171">
    <property type="entry name" value="ANKYRIN REPEAT DOMAIN-CONTAINING PROTEIN 39-RELATED"/>
    <property type="match status" value="1"/>
</dbReference>
<dbReference type="InterPro" id="IPR036770">
    <property type="entry name" value="Ankyrin_rpt-contain_sf"/>
</dbReference>
<name>A0A090N349_OSTTA</name>
<evidence type="ECO:0000313" key="5">
    <source>
        <dbReference type="EMBL" id="CEF97498.1"/>
    </source>
</evidence>
<dbReference type="InParanoid" id="A0A090N349"/>
<feature type="repeat" description="ANK" evidence="3">
    <location>
        <begin position="34"/>
        <end position="66"/>
    </location>
</feature>
<gene>
    <name evidence="5" type="ORF">OT_ostta04g01410</name>
</gene>
<proteinExistence type="predicted"/>
<evidence type="ECO:0000256" key="1">
    <source>
        <dbReference type="ARBA" id="ARBA00022737"/>
    </source>
</evidence>
<dbReference type="GeneID" id="9834242"/>
<evidence type="ECO:0000313" key="6">
    <source>
        <dbReference type="Proteomes" id="UP000009170"/>
    </source>
</evidence>
<comment type="caution">
    <text evidence="5">The sequence shown here is derived from an EMBL/GenBank/DDBJ whole genome shotgun (WGS) entry which is preliminary data.</text>
</comment>
<dbReference type="RefSeq" id="XP_003078669.2">
    <property type="nucleotide sequence ID" value="XM_003078621.2"/>
</dbReference>
<organism evidence="5 6">
    <name type="scientific">Ostreococcus tauri</name>
    <name type="common">Marine green alga</name>
    <dbReference type="NCBI Taxonomy" id="70448"/>
    <lineage>
        <taxon>Eukaryota</taxon>
        <taxon>Viridiplantae</taxon>
        <taxon>Chlorophyta</taxon>
        <taxon>Mamiellophyceae</taxon>
        <taxon>Mamiellales</taxon>
        <taxon>Bathycoccaceae</taxon>
        <taxon>Ostreococcus</taxon>
    </lineage>
</organism>
<dbReference type="KEGG" id="ota:OT_ostta04g01410"/>
<dbReference type="SUPFAM" id="SSF48403">
    <property type="entry name" value="Ankyrin repeat"/>
    <property type="match status" value="1"/>
</dbReference>
<dbReference type="PROSITE" id="PS50088">
    <property type="entry name" value="ANK_REPEAT"/>
    <property type="match status" value="2"/>
</dbReference>
<dbReference type="GO" id="GO:0004842">
    <property type="term" value="F:ubiquitin-protein transferase activity"/>
    <property type="evidence" value="ECO:0007669"/>
    <property type="project" value="TreeGrafter"/>
</dbReference>
<sequence length="152" mass="16579">MSSEEQLSEALADAARYGEYDEARAYLDQGALADAYDGLLYAAANGHEEIVNLLLEYGADVNKTNEQGSTALHWACLNGHPGIVQLLLDKGATPKICNEAGRTALDEAMHNARDECVKILMEAEGEEDVELEEIDEEDAEDVTTDEEEQGMD</sequence>
<dbReference type="PANTHER" id="PTHR24171:SF8">
    <property type="entry name" value="BRCA1-ASSOCIATED RING DOMAIN PROTEIN 1"/>
    <property type="match status" value="1"/>
</dbReference>
<dbReference type="OrthoDB" id="497956at2759"/>
<dbReference type="EMBL" id="CAID01000004">
    <property type="protein sequence ID" value="CEF97498.1"/>
    <property type="molecule type" value="Genomic_DNA"/>
</dbReference>
<protein>
    <submittedName>
        <fullName evidence="5">Ankyrin repeat</fullName>
    </submittedName>
</protein>
<dbReference type="AlphaFoldDB" id="A0A090N349"/>
<reference evidence="6" key="1">
    <citation type="journal article" date="2006" name="Proc. Natl. Acad. Sci. U.S.A.">
        <title>Genome analysis of the smallest free-living eukaryote Ostreococcus tauri unveils many unique features.</title>
        <authorList>
            <person name="Derelle E."/>
            <person name="Ferraz C."/>
            <person name="Rombauts S."/>
            <person name="Rouze P."/>
            <person name="Worden A.Z."/>
            <person name="Robbens S."/>
            <person name="Partensky F."/>
            <person name="Degroeve S."/>
            <person name="Echeynie S."/>
            <person name="Cooke R."/>
            <person name="Saeys Y."/>
            <person name="Wuyts J."/>
            <person name="Jabbari K."/>
            <person name="Bowler C."/>
            <person name="Panaud O."/>
            <person name="Piegu B."/>
            <person name="Ball S.G."/>
            <person name="Ral J.-P."/>
            <person name="Bouget F.-Y."/>
            <person name="Piganeau G."/>
            <person name="De Baets B."/>
            <person name="Picard A."/>
            <person name="Delseny M."/>
            <person name="Demaille J."/>
            <person name="Van de Peer Y."/>
            <person name="Moreau H."/>
        </authorList>
    </citation>
    <scope>NUCLEOTIDE SEQUENCE [LARGE SCALE GENOMIC DNA]</scope>
    <source>
        <strain evidence="6">OTTH 0595 / CCAP 157/2 / RCC745</strain>
    </source>
</reference>
<dbReference type="SMART" id="SM00248">
    <property type="entry name" value="ANK"/>
    <property type="match status" value="3"/>
</dbReference>
<reference evidence="5 6" key="2">
    <citation type="journal article" date="2014" name="BMC Genomics">
        <title>An improved genome of the model marine alga Ostreococcus tauri unfolds by assessing Illumina de novo assemblies.</title>
        <authorList>
            <person name="Blanc-Mathieu R."/>
            <person name="Verhelst B."/>
            <person name="Derelle E."/>
            <person name="Rombauts S."/>
            <person name="Bouget F.Y."/>
            <person name="Carre I."/>
            <person name="Chateau A."/>
            <person name="Eyre-Walker A."/>
            <person name="Grimsley N."/>
            <person name="Moreau H."/>
            <person name="Piegu B."/>
            <person name="Rivals E."/>
            <person name="Schackwitz W."/>
            <person name="Van de Peer Y."/>
            <person name="Piganeau G."/>
        </authorList>
    </citation>
    <scope>NUCLEOTIDE SEQUENCE [LARGE SCALE GENOMIC DNA]</scope>
    <source>
        <strain evidence="6">OTTH 0595 / CCAP 157/2 / RCC745</strain>
    </source>
</reference>
<keyword evidence="1" id="KW-0677">Repeat</keyword>
<dbReference type="InterPro" id="IPR002110">
    <property type="entry name" value="Ankyrin_rpt"/>
</dbReference>
<dbReference type="Proteomes" id="UP000009170">
    <property type="component" value="Unassembled WGS sequence"/>
</dbReference>
<evidence type="ECO:0000256" key="3">
    <source>
        <dbReference type="PROSITE-ProRule" id="PRU00023"/>
    </source>
</evidence>
<keyword evidence="2 3" id="KW-0040">ANK repeat</keyword>
<dbReference type="Pfam" id="PF12796">
    <property type="entry name" value="Ank_2"/>
    <property type="match status" value="1"/>
</dbReference>
<evidence type="ECO:0000256" key="4">
    <source>
        <dbReference type="SAM" id="MobiDB-lite"/>
    </source>
</evidence>
<dbReference type="STRING" id="70448.A0A090N349"/>
<dbReference type="Gene3D" id="1.25.40.20">
    <property type="entry name" value="Ankyrin repeat-containing domain"/>
    <property type="match status" value="1"/>
</dbReference>
<evidence type="ECO:0000256" key="2">
    <source>
        <dbReference type="ARBA" id="ARBA00023043"/>
    </source>
</evidence>
<dbReference type="PROSITE" id="PS50297">
    <property type="entry name" value="ANK_REP_REGION"/>
    <property type="match status" value="2"/>
</dbReference>
<dbReference type="GO" id="GO:0085020">
    <property type="term" value="P:protein K6-linked ubiquitination"/>
    <property type="evidence" value="ECO:0007669"/>
    <property type="project" value="TreeGrafter"/>
</dbReference>
<feature type="repeat" description="ANK" evidence="3">
    <location>
        <begin position="67"/>
        <end position="99"/>
    </location>
</feature>